<dbReference type="SUPFAM" id="SSF47473">
    <property type="entry name" value="EF-hand"/>
    <property type="match status" value="2"/>
</dbReference>
<dbReference type="OrthoDB" id="432759at2759"/>
<evidence type="ECO:0000256" key="3">
    <source>
        <dbReference type="ARBA" id="ARBA00022837"/>
    </source>
</evidence>
<dbReference type="AlphaFoldDB" id="A0A0M0J5G9"/>
<evidence type="ECO:0000259" key="4">
    <source>
        <dbReference type="PROSITE" id="PS50222"/>
    </source>
</evidence>
<dbReference type="InterPro" id="IPR039647">
    <property type="entry name" value="EF_hand_pair_protein_CML-like"/>
</dbReference>
<dbReference type="Gene3D" id="1.10.238.10">
    <property type="entry name" value="EF-hand"/>
    <property type="match status" value="3"/>
</dbReference>
<dbReference type="Proteomes" id="UP000037460">
    <property type="component" value="Unassembled WGS sequence"/>
</dbReference>
<dbReference type="InterPro" id="IPR002048">
    <property type="entry name" value="EF_hand_dom"/>
</dbReference>
<feature type="domain" description="EF-hand" evidence="4">
    <location>
        <begin position="349"/>
        <end position="384"/>
    </location>
</feature>
<dbReference type="InterPro" id="IPR018247">
    <property type="entry name" value="EF_Hand_1_Ca_BS"/>
</dbReference>
<proteinExistence type="predicted"/>
<evidence type="ECO:0000256" key="1">
    <source>
        <dbReference type="ARBA" id="ARBA00022723"/>
    </source>
</evidence>
<sequence length="430" mass="47013">MASTPTREMRSELEAVGTALPDDERLAELAKLFIDRLGALRSKLGEKSQGAISWHQLFSQVDEDGSGVITFDELEVAVRSKLKLSSKDFSRASLKALWCALDGNDDDSVAAEEFKRFIIRGGLSGGHGPTFGGKSFAKGGAFSSLTTSEALASTPTREMRAELEAAGMSLPSNEELATLAQLFYQRLEAVRIRIGTKNQGTMSWHNLFTALDVSGDGVITFDELERAIRTQLKLGPKLLSAHRLKALFCSLDANDDNSVRPAEFKSFRDRYTPPKRSRQRFGGKGFVKGGALSEIATSEALAPAPTKVMRAELEAAGEPLPDEAELDAIARTFYEQLEQARHRGTKLANGIASWYALFREADVDGSGEVTFDEFQIVVRGFVTFKELQDATRTKLRVSKAELSEGQLKALWCVLDADDSDAVQVFASEGR</sequence>
<dbReference type="PANTHER" id="PTHR10891">
    <property type="entry name" value="EF-HAND CALCIUM-BINDING DOMAIN CONTAINING PROTEIN"/>
    <property type="match status" value="1"/>
</dbReference>
<name>A0A0M0J5G9_9EUKA</name>
<dbReference type="GO" id="GO:0005509">
    <property type="term" value="F:calcium ion binding"/>
    <property type="evidence" value="ECO:0007669"/>
    <property type="project" value="InterPro"/>
</dbReference>
<evidence type="ECO:0000313" key="5">
    <source>
        <dbReference type="EMBL" id="KOO21562.1"/>
    </source>
</evidence>
<keyword evidence="6" id="KW-1185">Reference proteome</keyword>
<organism evidence="5 6">
    <name type="scientific">Chrysochromulina tobinii</name>
    <dbReference type="NCBI Taxonomy" id="1460289"/>
    <lineage>
        <taxon>Eukaryota</taxon>
        <taxon>Haptista</taxon>
        <taxon>Haptophyta</taxon>
        <taxon>Prymnesiophyceae</taxon>
        <taxon>Prymnesiales</taxon>
        <taxon>Chrysochromulinaceae</taxon>
        <taxon>Chrysochromulina</taxon>
    </lineage>
</organism>
<accession>A0A0M0J5G9</accession>
<protein>
    <recommendedName>
        <fullName evidence="4">EF-hand domain-containing protein</fullName>
    </recommendedName>
</protein>
<dbReference type="PROSITE" id="PS50222">
    <property type="entry name" value="EF_HAND_2"/>
    <property type="match status" value="3"/>
</dbReference>
<keyword evidence="3" id="KW-0106">Calcium</keyword>
<dbReference type="Pfam" id="PF13202">
    <property type="entry name" value="EF-hand_5"/>
    <property type="match status" value="3"/>
</dbReference>
<feature type="domain" description="EF-hand" evidence="4">
    <location>
        <begin position="49"/>
        <end position="84"/>
    </location>
</feature>
<reference evidence="6" key="1">
    <citation type="journal article" date="2015" name="PLoS Genet.">
        <title>Genome Sequence and Transcriptome Analyses of Chrysochromulina tobin: Metabolic Tools for Enhanced Algal Fitness in the Prominent Order Prymnesiales (Haptophyceae).</title>
        <authorList>
            <person name="Hovde B.T."/>
            <person name="Deodato C.R."/>
            <person name="Hunsperger H.M."/>
            <person name="Ryken S.A."/>
            <person name="Yost W."/>
            <person name="Jha R.K."/>
            <person name="Patterson J."/>
            <person name="Monnat R.J. Jr."/>
            <person name="Barlow S.B."/>
            <person name="Starkenburg S.R."/>
            <person name="Cattolico R.A."/>
        </authorList>
    </citation>
    <scope>NUCLEOTIDE SEQUENCE</scope>
    <source>
        <strain evidence="6">CCMP291</strain>
    </source>
</reference>
<keyword evidence="2" id="KW-0677">Repeat</keyword>
<feature type="domain" description="EF-hand" evidence="4">
    <location>
        <begin position="199"/>
        <end position="234"/>
    </location>
</feature>
<dbReference type="PROSITE" id="PS00018">
    <property type="entry name" value="EF_HAND_1"/>
    <property type="match status" value="4"/>
</dbReference>
<evidence type="ECO:0000313" key="6">
    <source>
        <dbReference type="Proteomes" id="UP000037460"/>
    </source>
</evidence>
<evidence type="ECO:0000256" key="2">
    <source>
        <dbReference type="ARBA" id="ARBA00022737"/>
    </source>
</evidence>
<dbReference type="InterPro" id="IPR011992">
    <property type="entry name" value="EF-hand-dom_pair"/>
</dbReference>
<keyword evidence="1" id="KW-0479">Metal-binding</keyword>
<dbReference type="EMBL" id="JWZX01003352">
    <property type="protein sequence ID" value="KOO21562.1"/>
    <property type="molecule type" value="Genomic_DNA"/>
</dbReference>
<dbReference type="SMART" id="SM00054">
    <property type="entry name" value="EFh"/>
    <property type="match status" value="5"/>
</dbReference>
<gene>
    <name evidence="5" type="ORF">Ctob_000474</name>
</gene>
<comment type="caution">
    <text evidence="5">The sequence shown here is derived from an EMBL/GenBank/DDBJ whole genome shotgun (WGS) entry which is preliminary data.</text>
</comment>